<proteinExistence type="predicted"/>
<protein>
    <recommendedName>
        <fullName evidence="3">CCHC-type domain-containing protein</fullName>
    </recommendedName>
</protein>
<feature type="compositionally biased region" description="Polar residues" evidence="2">
    <location>
        <begin position="574"/>
        <end position="591"/>
    </location>
</feature>
<dbReference type="InterPro" id="IPR036875">
    <property type="entry name" value="Znf_CCHC_sf"/>
</dbReference>
<dbReference type="GO" id="GO:0003676">
    <property type="term" value="F:nucleic acid binding"/>
    <property type="evidence" value="ECO:0007669"/>
    <property type="project" value="InterPro"/>
</dbReference>
<comment type="caution">
    <text evidence="4">The sequence shown here is derived from an EMBL/GenBank/DDBJ whole genome shotgun (WGS) entry which is preliminary data.</text>
</comment>
<dbReference type="PROSITE" id="PS50158">
    <property type="entry name" value="ZF_CCHC"/>
    <property type="match status" value="1"/>
</dbReference>
<feature type="domain" description="CCHC-type" evidence="3">
    <location>
        <begin position="969"/>
        <end position="982"/>
    </location>
</feature>
<evidence type="ECO:0000256" key="2">
    <source>
        <dbReference type="SAM" id="MobiDB-lite"/>
    </source>
</evidence>
<dbReference type="Pfam" id="PF07727">
    <property type="entry name" value="RVT_2"/>
    <property type="match status" value="1"/>
</dbReference>
<gene>
    <name evidence="4" type="ORF">Tci_038632</name>
</gene>
<accession>A0A6L2M256</accession>
<dbReference type="InterPro" id="IPR032567">
    <property type="entry name" value="RTL1-rel"/>
</dbReference>
<evidence type="ECO:0000256" key="1">
    <source>
        <dbReference type="PROSITE-ProRule" id="PRU00047"/>
    </source>
</evidence>
<dbReference type="Pfam" id="PF13976">
    <property type="entry name" value="gag_pre-integrs"/>
    <property type="match status" value="1"/>
</dbReference>
<keyword evidence="1" id="KW-0862">Zinc</keyword>
<dbReference type="Pfam" id="PF08284">
    <property type="entry name" value="RVP_2"/>
    <property type="match status" value="1"/>
</dbReference>
<keyword evidence="1" id="KW-0863">Zinc-finger</keyword>
<organism evidence="4">
    <name type="scientific">Tanacetum cinerariifolium</name>
    <name type="common">Dalmatian daisy</name>
    <name type="synonym">Chrysanthemum cinerariifolium</name>
    <dbReference type="NCBI Taxonomy" id="118510"/>
    <lineage>
        <taxon>Eukaryota</taxon>
        <taxon>Viridiplantae</taxon>
        <taxon>Streptophyta</taxon>
        <taxon>Embryophyta</taxon>
        <taxon>Tracheophyta</taxon>
        <taxon>Spermatophyta</taxon>
        <taxon>Magnoliopsida</taxon>
        <taxon>eudicotyledons</taxon>
        <taxon>Gunneridae</taxon>
        <taxon>Pentapetalae</taxon>
        <taxon>asterids</taxon>
        <taxon>campanulids</taxon>
        <taxon>Asterales</taxon>
        <taxon>Asteraceae</taxon>
        <taxon>Asteroideae</taxon>
        <taxon>Anthemideae</taxon>
        <taxon>Anthemidinae</taxon>
        <taxon>Tanacetum</taxon>
    </lineage>
</organism>
<dbReference type="GO" id="GO:0008270">
    <property type="term" value="F:zinc ion binding"/>
    <property type="evidence" value="ECO:0007669"/>
    <property type="project" value="UniProtKB-KW"/>
</dbReference>
<dbReference type="InterPro" id="IPR025724">
    <property type="entry name" value="GAG-pre-integrase_dom"/>
</dbReference>
<dbReference type="InterPro" id="IPR001878">
    <property type="entry name" value="Znf_CCHC"/>
</dbReference>
<evidence type="ECO:0000313" key="4">
    <source>
        <dbReference type="EMBL" id="GEU66654.1"/>
    </source>
</evidence>
<dbReference type="InterPro" id="IPR013103">
    <property type="entry name" value="RVT_2"/>
</dbReference>
<name>A0A6L2M256_TANCI</name>
<feature type="compositionally biased region" description="Pro residues" evidence="2">
    <location>
        <begin position="1162"/>
        <end position="1179"/>
    </location>
</feature>
<dbReference type="EMBL" id="BKCJ010005423">
    <property type="protein sequence ID" value="GEU66654.1"/>
    <property type="molecule type" value="Genomic_DNA"/>
</dbReference>
<reference evidence="4" key="1">
    <citation type="journal article" date="2019" name="Sci. Rep.">
        <title>Draft genome of Tanacetum cinerariifolium, the natural source of mosquito coil.</title>
        <authorList>
            <person name="Yamashiro T."/>
            <person name="Shiraishi A."/>
            <person name="Satake H."/>
            <person name="Nakayama K."/>
        </authorList>
    </citation>
    <scope>NUCLEOTIDE SEQUENCE</scope>
</reference>
<dbReference type="PANTHER" id="PTHR15503">
    <property type="entry name" value="LDOC1 RELATED"/>
    <property type="match status" value="1"/>
</dbReference>
<feature type="region of interest" description="Disordered" evidence="2">
    <location>
        <begin position="1152"/>
        <end position="1179"/>
    </location>
</feature>
<dbReference type="CDD" id="cd00303">
    <property type="entry name" value="retropepsin_like"/>
    <property type="match status" value="1"/>
</dbReference>
<dbReference type="SMART" id="SM00343">
    <property type="entry name" value="ZnF_C2HC"/>
    <property type="match status" value="2"/>
</dbReference>
<sequence>MRIEQYFLMTDYSLWEVILNGDSHVPTRVIEGVVQPVAPTTAEQRLKYDRMQIVSQLEILGESLSQKDINLKFLRSLPTEWRTHSLIWRNKTNLEEQSLDDLFNILKIYEAEMAMLTMQARRFLQRTRRNLASNRTTSMGFDMSKVDCYNYHRRWHFIRECRSPKDTRRNVPVKTQRRNVLVETSTSNSLVSQCDGTVMPPQPDLVFHASPNVNETVHIAFNVELSPTKPDKICLPPIGPQLLSLRIRPSVKLVENSILAANLKTAFLKPKTYGNNRNRKACFVWQSTSCLKEKGVIDSGCSRHMTGNMSYLSDFEAINEGHVAFGGNPKGGKITDTECIVLSPEYNLHDENQVLLRVYRENNIYNVDLKNIVPTRDLTCLFAKTTLDESNLWHRRLRHINFKTLNTLVKGKFDGKVDEGFLVGYFVNSKAFRVFNSRTRIVQETLHINFLENKTNVARSGHLWLFDIDTLTKSMSYQPSSGSTNPQNTEDDATFKAKEPKFKVEKSESEVHVSPSSSAKTKKHDDKTKREAIGKRLVKWSTGFRKVIEEFEDFTDSRTNEVNAASTPVPAVGQNPTKNTNTFSADGPSNTTVSGATSVQDAKVWVLVILPKRKRAIGTKWVFKNKKDERGIVVRNKARLVTQGHTQEEGIDYEEVFAPVARIEAIILFLAYASFMGFMVYQMDVKSAFLYGTIEEEVYVCQPPGFEDPDYPDKVYKMVKALYRLHQAPRAWYETLANYLLENGFQRGKIDQTLFIKRQKIKQKPDGIFISQDKYVDKTLRKFRLTDGKSASIPIDTEKPLLKDSNGEDVDVHTYRIMPPKRRPQTNPQTTLTQEAVDQLVRDGIEAVIRAERERVATLGREVANGRPWTEVKQMMTDEFCPTEEVYRLEDKLKHLKLKDMNIAAYTERPATLNEAVRMAHALMEQKIQSNNERIVEGNKRKYENKNQGNNNNNNSHNRGATVQSNVVCYECGEIGHKSRACLKKAVRRGGNVQGQAYVIRDAEHNQGPNVVTGTFLLNDHYATMLFDSGADKSFVDNKFSHLIDIKLVKLNSNYEVELADEKVVSTNSVLRGCTLNLLDHLFDIDLMPIEWVNDVTRLQALVDRKKKVFTNIRRVEKGFSGVETPLFDGMIVAQQADDVVDEGTAGVHVDDVPAVDVKPTIPSPPPTTQSPPPSQEQE</sequence>
<keyword evidence="1" id="KW-0479">Metal-binding</keyword>
<dbReference type="PANTHER" id="PTHR15503:SF42">
    <property type="entry name" value="ZINC FINGER, CCHC-TYPE, RETROTRANSPOSON GAG DOMAIN, ASPARTIC PEPTIDASE DOMAIN PROTEIN-RELATED"/>
    <property type="match status" value="1"/>
</dbReference>
<evidence type="ECO:0000259" key="3">
    <source>
        <dbReference type="PROSITE" id="PS50158"/>
    </source>
</evidence>
<dbReference type="SUPFAM" id="SSF57756">
    <property type="entry name" value="Retrovirus zinc finger-like domains"/>
    <property type="match status" value="1"/>
</dbReference>
<dbReference type="AlphaFoldDB" id="A0A6L2M256"/>
<feature type="region of interest" description="Disordered" evidence="2">
    <location>
        <begin position="500"/>
        <end position="530"/>
    </location>
</feature>
<feature type="region of interest" description="Disordered" evidence="2">
    <location>
        <begin position="566"/>
        <end position="591"/>
    </location>
</feature>
<feature type="compositionally biased region" description="Basic and acidic residues" evidence="2">
    <location>
        <begin position="500"/>
        <end position="511"/>
    </location>
</feature>